<dbReference type="AlphaFoldDB" id="A0A9P7UBU2"/>
<name>A0A9P7UBU2_9PEZI</name>
<evidence type="ECO:0000313" key="2">
    <source>
        <dbReference type="Proteomes" id="UP000699042"/>
    </source>
</evidence>
<accession>A0A9P7UBU2</accession>
<reference evidence="1" key="1">
    <citation type="submission" date="2021-05" db="EMBL/GenBank/DDBJ databases">
        <title>Comparative genomics of three Colletotrichum scovillei strains and genetic complementation revealed genes involved fungal growth and virulence on chili pepper.</title>
        <authorList>
            <person name="Hsieh D.-K."/>
            <person name="Chuang S.-C."/>
            <person name="Chen C.-Y."/>
            <person name="Chao Y.-T."/>
            <person name="Lu M.-Y.J."/>
            <person name="Lee M.-H."/>
            <person name="Shih M.-C."/>
        </authorList>
    </citation>
    <scope>NUCLEOTIDE SEQUENCE</scope>
    <source>
        <strain evidence="1">Coll-153</strain>
    </source>
</reference>
<dbReference type="EMBL" id="JAESDN010000014">
    <property type="protein sequence ID" value="KAG7041817.1"/>
    <property type="molecule type" value="Genomic_DNA"/>
</dbReference>
<gene>
    <name evidence="1" type="ORF">JMJ77_012334</name>
</gene>
<comment type="caution">
    <text evidence="1">The sequence shown here is derived from an EMBL/GenBank/DDBJ whole genome shotgun (WGS) entry which is preliminary data.</text>
</comment>
<evidence type="ECO:0000313" key="1">
    <source>
        <dbReference type="EMBL" id="KAG7041817.1"/>
    </source>
</evidence>
<proteinExistence type="predicted"/>
<dbReference type="Proteomes" id="UP000699042">
    <property type="component" value="Unassembled WGS sequence"/>
</dbReference>
<protein>
    <submittedName>
        <fullName evidence="1">Uncharacterized protein</fullName>
    </submittedName>
</protein>
<keyword evidence="2" id="KW-1185">Reference proteome</keyword>
<sequence length="145" mass="16737">MAGWWMVAIAKRELAQRGGWSMGVRAKQRDEFRHYQGLGSSRNFAKTHSWLTEPICRVRDEARQMRRGEGRRVDSPYGTGDSMGAEDFVLALRPFFLLIINNIVTSVCSRWREFKCKHNPYLWALPESSQDAVQEPTCVIPDTPY</sequence>
<organism evidence="1 2">
    <name type="scientific">Colletotrichum scovillei</name>
    <dbReference type="NCBI Taxonomy" id="1209932"/>
    <lineage>
        <taxon>Eukaryota</taxon>
        <taxon>Fungi</taxon>
        <taxon>Dikarya</taxon>
        <taxon>Ascomycota</taxon>
        <taxon>Pezizomycotina</taxon>
        <taxon>Sordariomycetes</taxon>
        <taxon>Hypocreomycetidae</taxon>
        <taxon>Glomerellales</taxon>
        <taxon>Glomerellaceae</taxon>
        <taxon>Colletotrichum</taxon>
        <taxon>Colletotrichum acutatum species complex</taxon>
    </lineage>
</organism>